<dbReference type="GO" id="GO:0004707">
    <property type="term" value="F:MAP kinase activity"/>
    <property type="evidence" value="ECO:0007669"/>
    <property type="project" value="UniProtKB-EC"/>
</dbReference>
<name>A0ABD3LYC1_9STRA</name>
<dbReference type="PROSITE" id="PS00108">
    <property type="entry name" value="PROTEIN_KINASE_ST"/>
    <property type="match status" value="1"/>
</dbReference>
<dbReference type="InterPro" id="IPR003527">
    <property type="entry name" value="MAP_kinase_CS"/>
</dbReference>
<dbReference type="Pfam" id="PF00069">
    <property type="entry name" value="Pkinase"/>
    <property type="match status" value="1"/>
</dbReference>
<keyword evidence="14" id="KW-1185">Reference proteome</keyword>
<feature type="binding site" evidence="9">
    <location>
        <position position="189"/>
    </location>
    <ligand>
        <name>ATP</name>
        <dbReference type="ChEBI" id="CHEBI:30616"/>
    </ligand>
</feature>
<dbReference type="CDD" id="cd07834">
    <property type="entry name" value="STKc_MAPK"/>
    <property type="match status" value="1"/>
</dbReference>
<feature type="domain" description="Protein kinase" evidence="12">
    <location>
        <begin position="160"/>
        <end position="456"/>
    </location>
</feature>
<accession>A0ABD3LYC1</accession>
<evidence type="ECO:0000256" key="2">
    <source>
        <dbReference type="ARBA" id="ARBA00012411"/>
    </source>
</evidence>
<sequence length="524" mass="59965">MSSHHQNYMQMQGMSSSSKDPSKQYVSHSSYNTSHHPVKHHPVKHHGAVAGGSGYHNARGGVEQRNDHEVRNSMSYESRGTIVKNRSHDTATTAAFTSYAGSTSMSMDDGSIASEYGTEIIMPHSGRSVTGTYNRFKSTTPYSAHTFKAGSHTFTVDSKYSFTRVIGSGAYGVVISAHDTHLNTRVAIKMVPKAFQDEIDAKRILREIKLLKHLKHENIVGIVDMMPPMMRYVDDFTDVYIVSELMETDLYRIIYSKQSLSLDHAQYFIYQVLRALKYIHSANVLHRDLKPSNLLVNSNCDLKVCDFGLARGIYDNEQMRDSNKLLLTEYVVTRWYRAPEIMLACHEYDKPVDVWSTGCVLAELLARKPFFPGEDYIDQLTLITSKLGKLPEEDLDFVTSEKARRFMRKLPDKPVVPLSQQFPNASPECLDLLSKMLQIHPRKRITVEEALRHPFMAQLHSEDDEPVCERPFDFSFEDEKLHRVRLQELIWEEVGDFRPICLPVPPRKDGTRPPNRRPSRLHYI</sequence>
<comment type="similarity">
    <text evidence="10">Belongs to the protein kinase superfamily. Ser/Thr protein kinase family. MAP kinase subfamily.</text>
</comment>
<keyword evidence="3 10" id="KW-0723">Serine/threonine-protein kinase</keyword>
<dbReference type="SMART" id="SM00220">
    <property type="entry name" value="S_TKc"/>
    <property type="match status" value="1"/>
</dbReference>
<dbReference type="PROSITE" id="PS50011">
    <property type="entry name" value="PROTEIN_KINASE_DOM"/>
    <property type="match status" value="1"/>
</dbReference>
<keyword evidence="7 10" id="KW-0418">Kinase</keyword>
<dbReference type="InterPro" id="IPR008271">
    <property type="entry name" value="Ser/Thr_kinase_AS"/>
</dbReference>
<dbReference type="Gene3D" id="3.30.200.20">
    <property type="entry name" value="Phosphorylase Kinase, domain 1"/>
    <property type="match status" value="1"/>
</dbReference>
<feature type="region of interest" description="Disordered" evidence="11">
    <location>
        <begin position="504"/>
        <end position="524"/>
    </location>
</feature>
<evidence type="ECO:0000256" key="10">
    <source>
        <dbReference type="RuleBase" id="RU361165"/>
    </source>
</evidence>
<evidence type="ECO:0000256" key="7">
    <source>
        <dbReference type="ARBA" id="ARBA00022777"/>
    </source>
</evidence>
<dbReference type="InterPro" id="IPR050117">
    <property type="entry name" value="MAPK"/>
</dbReference>
<dbReference type="Proteomes" id="UP001530293">
    <property type="component" value="Unassembled WGS sequence"/>
</dbReference>
<feature type="region of interest" description="Disordered" evidence="11">
    <location>
        <begin position="1"/>
        <end position="72"/>
    </location>
</feature>
<keyword evidence="4" id="KW-0597">Phosphoprotein</keyword>
<proteinExistence type="inferred from homology"/>
<gene>
    <name evidence="13" type="ORF">ACHAWU_003480</name>
</gene>
<evidence type="ECO:0000256" key="4">
    <source>
        <dbReference type="ARBA" id="ARBA00022553"/>
    </source>
</evidence>
<dbReference type="GO" id="GO:0005524">
    <property type="term" value="F:ATP binding"/>
    <property type="evidence" value="ECO:0007669"/>
    <property type="project" value="UniProtKB-UniRule"/>
</dbReference>
<dbReference type="PROSITE" id="PS01351">
    <property type="entry name" value="MAPK"/>
    <property type="match status" value="1"/>
</dbReference>
<keyword evidence="5 10" id="KW-0808">Transferase</keyword>
<dbReference type="InterPro" id="IPR000719">
    <property type="entry name" value="Prot_kinase_dom"/>
</dbReference>
<evidence type="ECO:0000313" key="14">
    <source>
        <dbReference type="Proteomes" id="UP001530293"/>
    </source>
</evidence>
<evidence type="ECO:0000259" key="12">
    <source>
        <dbReference type="PROSITE" id="PS50011"/>
    </source>
</evidence>
<dbReference type="AlphaFoldDB" id="A0ABD3LYC1"/>
<protein>
    <recommendedName>
        <fullName evidence="2 10">Mitogen-activated protein kinase</fullName>
        <ecNumber evidence="2 10">2.7.11.24</ecNumber>
    </recommendedName>
</protein>
<dbReference type="Gene3D" id="1.10.510.10">
    <property type="entry name" value="Transferase(Phosphotransferase) domain 1"/>
    <property type="match status" value="1"/>
</dbReference>
<dbReference type="FunFam" id="3.30.200.20:FF:000028">
    <property type="entry name" value="Mitogen-activated protein kinase"/>
    <property type="match status" value="1"/>
</dbReference>
<comment type="activity regulation">
    <text evidence="10">Activated by threonine and tyrosine phosphorylation.</text>
</comment>
<keyword evidence="10" id="KW-0460">Magnesium</keyword>
<dbReference type="PROSITE" id="PS00107">
    <property type="entry name" value="PROTEIN_KINASE_ATP"/>
    <property type="match status" value="1"/>
</dbReference>
<organism evidence="13 14">
    <name type="scientific">Discostella pseudostelligera</name>
    <dbReference type="NCBI Taxonomy" id="259834"/>
    <lineage>
        <taxon>Eukaryota</taxon>
        <taxon>Sar</taxon>
        <taxon>Stramenopiles</taxon>
        <taxon>Ochrophyta</taxon>
        <taxon>Bacillariophyta</taxon>
        <taxon>Coscinodiscophyceae</taxon>
        <taxon>Thalassiosirophycidae</taxon>
        <taxon>Stephanodiscales</taxon>
        <taxon>Stephanodiscaceae</taxon>
        <taxon>Discostella</taxon>
    </lineage>
</organism>
<comment type="caution">
    <text evidence="13">The sequence shown here is derived from an EMBL/GenBank/DDBJ whole genome shotgun (WGS) entry which is preliminary data.</text>
</comment>
<comment type="catalytic activity">
    <reaction evidence="10">
        <text>L-threonyl-[protein] + ATP = O-phospho-L-threonyl-[protein] + ADP + H(+)</text>
        <dbReference type="Rhea" id="RHEA:46608"/>
        <dbReference type="Rhea" id="RHEA-COMP:11060"/>
        <dbReference type="Rhea" id="RHEA-COMP:11605"/>
        <dbReference type="ChEBI" id="CHEBI:15378"/>
        <dbReference type="ChEBI" id="CHEBI:30013"/>
        <dbReference type="ChEBI" id="CHEBI:30616"/>
        <dbReference type="ChEBI" id="CHEBI:61977"/>
        <dbReference type="ChEBI" id="CHEBI:456216"/>
        <dbReference type="EC" id="2.7.11.24"/>
    </reaction>
</comment>
<evidence type="ECO:0000256" key="6">
    <source>
        <dbReference type="ARBA" id="ARBA00022741"/>
    </source>
</evidence>
<comment type="cofactor">
    <cofactor evidence="1 10">
        <name>Mg(2+)</name>
        <dbReference type="ChEBI" id="CHEBI:18420"/>
    </cofactor>
</comment>
<keyword evidence="8 9" id="KW-0067">ATP-binding</keyword>
<evidence type="ECO:0000256" key="8">
    <source>
        <dbReference type="ARBA" id="ARBA00022840"/>
    </source>
</evidence>
<evidence type="ECO:0000256" key="3">
    <source>
        <dbReference type="ARBA" id="ARBA00022527"/>
    </source>
</evidence>
<keyword evidence="6 9" id="KW-0547">Nucleotide-binding</keyword>
<dbReference type="InterPro" id="IPR017441">
    <property type="entry name" value="Protein_kinase_ATP_BS"/>
</dbReference>
<reference evidence="13 14" key="1">
    <citation type="submission" date="2024-10" db="EMBL/GenBank/DDBJ databases">
        <title>Updated reference genomes for cyclostephanoid diatoms.</title>
        <authorList>
            <person name="Roberts W.R."/>
            <person name="Alverson A.J."/>
        </authorList>
    </citation>
    <scope>NUCLEOTIDE SEQUENCE [LARGE SCALE GENOMIC DNA]</scope>
    <source>
        <strain evidence="13 14">AJA232-27</strain>
    </source>
</reference>
<dbReference type="InterPro" id="IPR011009">
    <property type="entry name" value="Kinase-like_dom_sf"/>
</dbReference>
<dbReference type="SUPFAM" id="SSF56112">
    <property type="entry name" value="Protein kinase-like (PK-like)"/>
    <property type="match status" value="1"/>
</dbReference>
<feature type="compositionally biased region" description="Polar residues" evidence="11">
    <location>
        <begin position="1"/>
        <end position="34"/>
    </location>
</feature>
<evidence type="ECO:0000313" key="13">
    <source>
        <dbReference type="EMBL" id="KAL3756730.1"/>
    </source>
</evidence>
<evidence type="ECO:0000256" key="9">
    <source>
        <dbReference type="PROSITE-ProRule" id="PRU10141"/>
    </source>
</evidence>
<dbReference type="EC" id="2.7.11.24" evidence="2 10"/>
<dbReference type="PANTHER" id="PTHR24055">
    <property type="entry name" value="MITOGEN-ACTIVATED PROTEIN KINASE"/>
    <property type="match status" value="1"/>
</dbReference>
<evidence type="ECO:0000256" key="1">
    <source>
        <dbReference type="ARBA" id="ARBA00001946"/>
    </source>
</evidence>
<dbReference type="FunFam" id="1.10.510.10:FF:000013">
    <property type="entry name" value="Mitogen-activated protein kinase"/>
    <property type="match status" value="1"/>
</dbReference>
<evidence type="ECO:0000256" key="11">
    <source>
        <dbReference type="SAM" id="MobiDB-lite"/>
    </source>
</evidence>
<evidence type="ECO:0000256" key="5">
    <source>
        <dbReference type="ARBA" id="ARBA00022679"/>
    </source>
</evidence>
<feature type="compositionally biased region" description="Basic residues" evidence="11">
    <location>
        <begin position="36"/>
        <end position="47"/>
    </location>
</feature>
<dbReference type="EMBL" id="JALLBG020000293">
    <property type="protein sequence ID" value="KAL3756730.1"/>
    <property type="molecule type" value="Genomic_DNA"/>
</dbReference>
<feature type="compositionally biased region" description="Basic residues" evidence="11">
    <location>
        <begin position="514"/>
        <end position="524"/>
    </location>
</feature>
<feature type="compositionally biased region" description="Basic and acidic residues" evidence="11">
    <location>
        <begin position="62"/>
        <end position="71"/>
    </location>
</feature>